<dbReference type="InterPro" id="IPR000566">
    <property type="entry name" value="Lipocln_cytosolic_FA-bd_dom"/>
</dbReference>
<accession>A0ABD0XFA0</accession>
<evidence type="ECO:0000313" key="8">
    <source>
        <dbReference type="EMBL" id="KAL1006589.1"/>
    </source>
</evidence>
<dbReference type="InterPro" id="IPR011057">
    <property type="entry name" value="Mss4-like_sf"/>
</dbReference>
<dbReference type="Proteomes" id="UP001557470">
    <property type="component" value="Unassembled WGS sequence"/>
</dbReference>
<feature type="compositionally biased region" description="Polar residues" evidence="5">
    <location>
        <begin position="164"/>
        <end position="176"/>
    </location>
</feature>
<feature type="compositionally biased region" description="Basic residues" evidence="5">
    <location>
        <begin position="197"/>
        <end position="210"/>
    </location>
</feature>
<evidence type="ECO:0000256" key="3">
    <source>
        <dbReference type="ARBA" id="ARBA00023002"/>
    </source>
</evidence>
<dbReference type="GO" id="GO:0033745">
    <property type="term" value="F:L-methionine-(R)-S-oxide reductase activity"/>
    <property type="evidence" value="ECO:0007669"/>
    <property type="project" value="UniProtKB-EC"/>
</dbReference>
<dbReference type="Pfam" id="PF00061">
    <property type="entry name" value="Lipocalin"/>
    <property type="match status" value="1"/>
</dbReference>
<dbReference type="NCBIfam" id="TIGR00357">
    <property type="entry name" value="peptide-methionine (R)-S-oxide reductase MsrB"/>
    <property type="match status" value="1"/>
</dbReference>
<keyword evidence="6" id="KW-0732">Signal</keyword>
<dbReference type="SUPFAM" id="SSF50814">
    <property type="entry name" value="Lipocalins"/>
    <property type="match status" value="1"/>
</dbReference>
<organism evidence="8 9">
    <name type="scientific">Umbra pygmaea</name>
    <name type="common">Eastern mudminnow</name>
    <dbReference type="NCBI Taxonomy" id="75934"/>
    <lineage>
        <taxon>Eukaryota</taxon>
        <taxon>Metazoa</taxon>
        <taxon>Chordata</taxon>
        <taxon>Craniata</taxon>
        <taxon>Vertebrata</taxon>
        <taxon>Euteleostomi</taxon>
        <taxon>Actinopterygii</taxon>
        <taxon>Neopterygii</taxon>
        <taxon>Teleostei</taxon>
        <taxon>Protacanthopterygii</taxon>
        <taxon>Esociformes</taxon>
        <taxon>Umbridae</taxon>
        <taxon>Umbra</taxon>
    </lineage>
</organism>
<proteinExistence type="inferred from homology"/>
<dbReference type="EMBL" id="JAGEUA010000002">
    <property type="protein sequence ID" value="KAL1006589.1"/>
    <property type="molecule type" value="Genomic_DNA"/>
</dbReference>
<keyword evidence="3" id="KW-0560">Oxidoreductase</keyword>
<dbReference type="PROSITE" id="PS51790">
    <property type="entry name" value="MSRB"/>
    <property type="match status" value="1"/>
</dbReference>
<name>A0ABD0XFA0_UMBPY</name>
<feature type="domain" description="MsrB" evidence="7">
    <location>
        <begin position="50"/>
        <end position="179"/>
    </location>
</feature>
<dbReference type="Gene3D" id="2.170.150.20">
    <property type="entry name" value="Peptide methionine sulfoxide reductase"/>
    <property type="match status" value="1"/>
</dbReference>
<gene>
    <name evidence="8" type="ORF">UPYG_G00074160</name>
</gene>
<evidence type="ECO:0000256" key="6">
    <source>
        <dbReference type="SAM" id="SignalP"/>
    </source>
</evidence>
<protein>
    <recommendedName>
        <fullName evidence="2">L-methionine (R)-S-oxide reductase</fullName>
        <ecNumber evidence="2">1.8.4.14</ecNumber>
    </recommendedName>
</protein>
<dbReference type="InterPro" id="IPR012674">
    <property type="entry name" value="Calycin"/>
</dbReference>
<evidence type="ECO:0000256" key="2">
    <source>
        <dbReference type="ARBA" id="ARBA00012498"/>
    </source>
</evidence>
<dbReference type="InterPro" id="IPR002579">
    <property type="entry name" value="Met_Sox_Rdtase_MsrB_dom"/>
</dbReference>
<comment type="caution">
    <text evidence="8">The sequence shown here is derived from an EMBL/GenBank/DDBJ whole genome shotgun (WGS) entry which is preliminary data.</text>
</comment>
<comment type="similarity">
    <text evidence="1">Belongs to the MsrB Met sulfoxide reductase family.</text>
</comment>
<evidence type="ECO:0000256" key="5">
    <source>
        <dbReference type="SAM" id="MobiDB-lite"/>
    </source>
</evidence>
<evidence type="ECO:0000256" key="1">
    <source>
        <dbReference type="ARBA" id="ARBA00007174"/>
    </source>
</evidence>
<dbReference type="SUPFAM" id="SSF51316">
    <property type="entry name" value="Mss4-like"/>
    <property type="match status" value="1"/>
</dbReference>
<sequence>MSRFMFRFTLVLSRRAAAKFVLLPNIGVPAFIRPVATSSGLRSLTRYDEKTDWQKKLTPEQYVVTREKGTEMPFSGLYLNHSEVGMYHCVCCDTPLFSSEAKYDSGTGWPAFNEAHGTWERDESHASIIRRPDNTLGSAETEVLCKHCDAHLGHVFKDGPEPTGQRNPARTNQIPAPSNLLGKKNKVTAEAVGGAKSRPRPQRRPPKKPKVNPIEETLPAQNIDIQQMGGTWYLVNAASKCNFLMKNGLKVEATVMTFTPPSSPGSPLSVSTTTRLNHQCWKILQAYTITPTPGRLVLNGSRPELNTDIVIGETDHSSYAVLYFQKQEQLTMKLYGRSKDTLSEDILDKFEDLANKKGLGLAYVFAFPNYSHCMSVDEDHVINCVPIC</sequence>
<feature type="region of interest" description="Disordered" evidence="5">
    <location>
        <begin position="156"/>
        <end position="217"/>
    </location>
</feature>
<keyword evidence="9" id="KW-1185">Reference proteome</keyword>
<comment type="catalytic activity">
    <reaction evidence="4">
        <text>[thioredoxin]-disulfide + L-methionine + H2O = L-methionine (R)-S-oxide + [thioredoxin]-dithiol</text>
        <dbReference type="Rhea" id="RHEA:21260"/>
        <dbReference type="Rhea" id="RHEA-COMP:10698"/>
        <dbReference type="Rhea" id="RHEA-COMP:10700"/>
        <dbReference type="ChEBI" id="CHEBI:15377"/>
        <dbReference type="ChEBI" id="CHEBI:29950"/>
        <dbReference type="ChEBI" id="CHEBI:50058"/>
        <dbReference type="ChEBI" id="CHEBI:57844"/>
        <dbReference type="ChEBI" id="CHEBI:58773"/>
        <dbReference type="EC" id="1.8.4.14"/>
    </reaction>
</comment>
<dbReference type="PANTHER" id="PTHR47304:SF1">
    <property type="entry name" value="COMPLEMENT COMPONENT C8 GAMMA CHAIN"/>
    <property type="match status" value="1"/>
</dbReference>
<feature type="signal peptide" evidence="6">
    <location>
        <begin position="1"/>
        <end position="18"/>
    </location>
</feature>
<dbReference type="InterPro" id="IPR043245">
    <property type="entry name" value="C8G"/>
</dbReference>
<evidence type="ECO:0000259" key="7">
    <source>
        <dbReference type="PROSITE" id="PS51790"/>
    </source>
</evidence>
<dbReference type="AlphaFoldDB" id="A0ABD0XFA0"/>
<dbReference type="PANTHER" id="PTHR47304">
    <property type="entry name" value="COMPLEMENT COMPONENT C8 GAMMA CHAIN"/>
    <property type="match status" value="1"/>
</dbReference>
<evidence type="ECO:0000313" key="9">
    <source>
        <dbReference type="Proteomes" id="UP001557470"/>
    </source>
</evidence>
<dbReference type="Pfam" id="PF01641">
    <property type="entry name" value="SelR"/>
    <property type="match status" value="1"/>
</dbReference>
<dbReference type="Gene3D" id="2.40.128.20">
    <property type="match status" value="1"/>
</dbReference>
<reference evidence="8 9" key="1">
    <citation type="submission" date="2024-06" db="EMBL/GenBank/DDBJ databases">
        <authorList>
            <person name="Pan Q."/>
            <person name="Wen M."/>
            <person name="Jouanno E."/>
            <person name="Zahm M."/>
            <person name="Klopp C."/>
            <person name="Cabau C."/>
            <person name="Louis A."/>
            <person name="Berthelot C."/>
            <person name="Parey E."/>
            <person name="Roest Crollius H."/>
            <person name="Montfort J."/>
            <person name="Robinson-Rechavi M."/>
            <person name="Bouchez O."/>
            <person name="Lampietro C."/>
            <person name="Lopez Roques C."/>
            <person name="Donnadieu C."/>
            <person name="Postlethwait J."/>
            <person name="Bobe J."/>
            <person name="Verreycken H."/>
            <person name="Guiguen Y."/>
        </authorList>
    </citation>
    <scope>NUCLEOTIDE SEQUENCE [LARGE SCALE GENOMIC DNA]</scope>
    <source>
        <strain evidence="8">Up_M1</strain>
        <tissue evidence="8">Testis</tissue>
    </source>
</reference>
<evidence type="ECO:0000256" key="4">
    <source>
        <dbReference type="ARBA" id="ARBA00049261"/>
    </source>
</evidence>
<dbReference type="EC" id="1.8.4.14" evidence="2"/>
<feature type="chain" id="PRO_5044872493" description="L-methionine (R)-S-oxide reductase" evidence="6">
    <location>
        <begin position="19"/>
        <end position="388"/>
    </location>
</feature>